<dbReference type="SUPFAM" id="SSF56784">
    <property type="entry name" value="HAD-like"/>
    <property type="match status" value="1"/>
</dbReference>
<proteinExistence type="predicted"/>
<dbReference type="InterPro" id="IPR023214">
    <property type="entry name" value="HAD_sf"/>
</dbReference>
<organism evidence="1 2">
    <name type="scientific">Rathayibacter oskolensis</name>
    <dbReference type="NCBI Taxonomy" id="1891671"/>
    <lineage>
        <taxon>Bacteria</taxon>
        <taxon>Bacillati</taxon>
        <taxon>Actinomycetota</taxon>
        <taxon>Actinomycetes</taxon>
        <taxon>Micrococcales</taxon>
        <taxon>Microbacteriaceae</taxon>
        <taxon>Rathayibacter</taxon>
    </lineage>
</organism>
<dbReference type="AlphaFoldDB" id="A0A1X7PII0"/>
<sequence>MSPVLPPGLRPGGRFGEWEARPTAFVACDLDGTFLGPDERPRPEALAAARRAMLAGVRFSFATGRLPSGIPLALVEGTGADGPHIAHNGAQVLAGSVPGLDALWPLDDGQVGALAVLCADLGLYGEFYQGSQLLVTHLDRRAEPSWRAVTGPPDTLLSDRSSGAAIAKATLIAFDPIDSDAALHAARALGVTAEVSTAPIFPGALIINVTAPGVSKGSALSHVLRMLDVPASSAVAIGDGLNDLTMFDLVGTAVAMSEAPDVVHRHAHLVAPTGDGVAVALRALLGE</sequence>
<name>A0A1X7PII0_9MICO</name>
<dbReference type="GO" id="GO:0016791">
    <property type="term" value="F:phosphatase activity"/>
    <property type="evidence" value="ECO:0007669"/>
    <property type="project" value="TreeGrafter"/>
</dbReference>
<dbReference type="GO" id="GO:0000287">
    <property type="term" value="F:magnesium ion binding"/>
    <property type="evidence" value="ECO:0007669"/>
    <property type="project" value="TreeGrafter"/>
</dbReference>
<evidence type="ECO:0008006" key="3">
    <source>
        <dbReference type="Google" id="ProtNLM"/>
    </source>
</evidence>
<accession>A0A1X7PII0</accession>
<dbReference type="PANTHER" id="PTHR10000">
    <property type="entry name" value="PHOSPHOSERINE PHOSPHATASE"/>
    <property type="match status" value="1"/>
</dbReference>
<dbReference type="STRING" id="1891671.SAMN06295885_3535"/>
<dbReference type="Gene3D" id="3.30.1240.10">
    <property type="match status" value="1"/>
</dbReference>
<gene>
    <name evidence="1" type="ORF">SAMN06295885_3535</name>
</gene>
<protein>
    <recommendedName>
        <fullName evidence="3">Hydroxymethylpyrimidine pyrophosphatase</fullName>
    </recommendedName>
</protein>
<dbReference type="Pfam" id="PF08282">
    <property type="entry name" value="Hydrolase_3"/>
    <property type="match status" value="1"/>
</dbReference>
<dbReference type="InterPro" id="IPR036412">
    <property type="entry name" value="HAD-like_sf"/>
</dbReference>
<reference evidence="2" key="1">
    <citation type="submission" date="2017-04" db="EMBL/GenBank/DDBJ databases">
        <authorList>
            <person name="Varghese N."/>
            <person name="Submissions S."/>
        </authorList>
    </citation>
    <scope>NUCLEOTIDE SEQUENCE [LARGE SCALE GENOMIC DNA]</scope>
    <source>
        <strain evidence="2">VKM Ac-2121</strain>
    </source>
</reference>
<dbReference type="Gene3D" id="3.40.50.1000">
    <property type="entry name" value="HAD superfamily/HAD-like"/>
    <property type="match status" value="1"/>
</dbReference>
<dbReference type="RefSeq" id="WP_165759672.1">
    <property type="nucleotide sequence ID" value="NZ_FXBM01000004.1"/>
</dbReference>
<dbReference type="Proteomes" id="UP000193711">
    <property type="component" value="Unassembled WGS sequence"/>
</dbReference>
<dbReference type="EMBL" id="FXBM01000004">
    <property type="protein sequence ID" value="SMH50431.1"/>
    <property type="molecule type" value="Genomic_DNA"/>
</dbReference>
<evidence type="ECO:0000313" key="1">
    <source>
        <dbReference type="EMBL" id="SMH50431.1"/>
    </source>
</evidence>
<dbReference type="GO" id="GO:0005829">
    <property type="term" value="C:cytosol"/>
    <property type="evidence" value="ECO:0007669"/>
    <property type="project" value="TreeGrafter"/>
</dbReference>
<dbReference type="PANTHER" id="PTHR10000:SF8">
    <property type="entry name" value="HAD SUPERFAMILY HYDROLASE-LIKE, TYPE 3"/>
    <property type="match status" value="1"/>
</dbReference>
<evidence type="ECO:0000313" key="2">
    <source>
        <dbReference type="Proteomes" id="UP000193711"/>
    </source>
</evidence>
<keyword evidence="2" id="KW-1185">Reference proteome</keyword>